<dbReference type="Proteomes" id="UP001178288">
    <property type="component" value="Chromosome"/>
</dbReference>
<feature type="transmembrane region" description="Helical" evidence="1">
    <location>
        <begin position="6"/>
        <end position="26"/>
    </location>
</feature>
<gene>
    <name evidence="2" type="ORF">QNH39_23145</name>
</gene>
<proteinExistence type="predicted"/>
<keyword evidence="3" id="KW-1185">Reference proteome</keyword>
<dbReference type="AlphaFoldDB" id="A0AA95MKA6"/>
<name>A0AA95MKA6_9BACI</name>
<evidence type="ECO:0000313" key="2">
    <source>
        <dbReference type="EMBL" id="WHY85477.1"/>
    </source>
</evidence>
<dbReference type="EMBL" id="CP126114">
    <property type="protein sequence ID" value="WHY85477.1"/>
    <property type="molecule type" value="Genomic_DNA"/>
</dbReference>
<keyword evidence="1" id="KW-0472">Membrane</keyword>
<sequence>MEYQTIFYGGLAGAILSLMISIILFIKLNISEVIEDLTGFSFHKWVKKLKAHSRSKREQSIKPITREIQPRRDVELEVAASGEVDATELLAVVADDETELLASADADATELLTASDPDATEILAAADADAAELLAASNADVTEFLAEADADATELLAAADTKVPEFWAAADTDETELLEEAAAETELLAIGIDETVLLDEEIKGSSVLTGPASESKFIIERDVVIVHTNAAI</sequence>
<keyword evidence="1" id="KW-1133">Transmembrane helix</keyword>
<organism evidence="2 3">
    <name type="scientific">Neobacillus novalis</name>
    <dbReference type="NCBI Taxonomy" id="220687"/>
    <lineage>
        <taxon>Bacteria</taxon>
        <taxon>Bacillati</taxon>
        <taxon>Bacillota</taxon>
        <taxon>Bacilli</taxon>
        <taxon>Bacillales</taxon>
        <taxon>Bacillaceae</taxon>
        <taxon>Neobacillus</taxon>
    </lineage>
</organism>
<evidence type="ECO:0000313" key="3">
    <source>
        <dbReference type="Proteomes" id="UP001178288"/>
    </source>
</evidence>
<dbReference type="RefSeq" id="WP_066091983.1">
    <property type="nucleotide sequence ID" value="NZ_CP126114.1"/>
</dbReference>
<dbReference type="KEGG" id="nnv:QNH39_23145"/>
<accession>A0AA95MKA6</accession>
<protein>
    <submittedName>
        <fullName evidence="2">Uncharacterized protein</fullName>
    </submittedName>
</protein>
<keyword evidence="1" id="KW-0812">Transmembrane</keyword>
<reference evidence="2" key="1">
    <citation type="submission" date="2023-05" db="EMBL/GenBank/DDBJ databases">
        <title>Comparative genomics of Bacillaceae isolates and their secondary metabolite potential.</title>
        <authorList>
            <person name="Song L."/>
            <person name="Nielsen L.J."/>
            <person name="Mohite O."/>
            <person name="Xu X."/>
            <person name="Weber T."/>
            <person name="Kovacs A.T."/>
        </authorList>
    </citation>
    <scope>NUCLEOTIDE SEQUENCE</scope>
    <source>
        <strain evidence="2">XLM17</strain>
    </source>
</reference>
<evidence type="ECO:0000256" key="1">
    <source>
        <dbReference type="SAM" id="Phobius"/>
    </source>
</evidence>